<name>M1V574_CYAM1</name>
<evidence type="ECO:0000313" key="3">
    <source>
        <dbReference type="Proteomes" id="UP000007014"/>
    </source>
</evidence>
<dbReference type="RefSeq" id="XP_005534782.1">
    <property type="nucleotide sequence ID" value="XM_005534725.1"/>
</dbReference>
<dbReference type="HOGENOM" id="CLU_712426_0_0_1"/>
<dbReference type="KEGG" id="cme:CYME_CMJ029C"/>
<reference evidence="2 3" key="2">
    <citation type="journal article" date="2007" name="BMC Biol.">
        <title>A 100%-complete sequence reveals unusually simple genomic features in the hot-spring red alga Cyanidioschyzon merolae.</title>
        <authorList>
            <person name="Nozaki H."/>
            <person name="Takano H."/>
            <person name="Misumi O."/>
            <person name="Terasawa K."/>
            <person name="Matsuzaki M."/>
            <person name="Maruyama S."/>
            <person name="Nishida K."/>
            <person name="Yagisawa F."/>
            <person name="Yoshida Y."/>
            <person name="Fujiwara T."/>
            <person name="Takio S."/>
            <person name="Tamura K."/>
            <person name="Chung S.J."/>
            <person name="Nakamura S."/>
            <person name="Kuroiwa H."/>
            <person name="Tanaka K."/>
            <person name="Sato N."/>
            <person name="Kuroiwa T."/>
        </authorList>
    </citation>
    <scope>NUCLEOTIDE SEQUENCE [LARGE SCALE GENOMIC DNA]</scope>
    <source>
        <strain evidence="2 3">10D</strain>
    </source>
</reference>
<organism evidence="2 3">
    <name type="scientific">Cyanidioschyzon merolae (strain NIES-3377 / 10D)</name>
    <name type="common">Unicellular red alga</name>
    <dbReference type="NCBI Taxonomy" id="280699"/>
    <lineage>
        <taxon>Eukaryota</taxon>
        <taxon>Rhodophyta</taxon>
        <taxon>Bangiophyceae</taxon>
        <taxon>Cyanidiales</taxon>
        <taxon>Cyanidiaceae</taxon>
        <taxon>Cyanidioschyzon</taxon>
    </lineage>
</organism>
<feature type="region of interest" description="Disordered" evidence="1">
    <location>
        <begin position="1"/>
        <end position="106"/>
    </location>
</feature>
<evidence type="ECO:0000256" key="1">
    <source>
        <dbReference type="SAM" id="MobiDB-lite"/>
    </source>
</evidence>
<evidence type="ECO:0000313" key="2">
    <source>
        <dbReference type="EMBL" id="BAM80175.1"/>
    </source>
</evidence>
<dbReference type="OrthoDB" id="10494051at2759"/>
<proteinExistence type="predicted"/>
<dbReference type="EMBL" id="AP006492">
    <property type="protein sequence ID" value="BAM80175.1"/>
    <property type="molecule type" value="Genomic_DNA"/>
</dbReference>
<dbReference type="Proteomes" id="UP000007014">
    <property type="component" value="Chromosome 10"/>
</dbReference>
<sequence>MSAEGGASESKSVDRADEDVVMPGDVQQRTPMETSSSREPEQASPPSPARRDSDAGAHSSVTPTVPLHAEERTSPRQDQTGAGTDATAIASTAPSPGGANASGLPDPQELELAAARKRRRQWLYSQERNDPEEAFQRERPFLQHVPLAATAAGATESVPEALLCQLRRNPYGDSRASALAYTLGLGGRLLLHSTALYCRRMTGMWGESPKGRCIQRVCARKIDAETGTVLYWCGIRANEDAGDSTNTDSVTWRWLRRRTLARLAPEKLLDFDRRHPETPHIARLETLKQQGKVRYTREALDPCLVRLQIAHGRLNLDIYASHVEITLPDTHLRPYRPTLHLAGKVCALPSTDSSALSSLMTEPASRFYARLRHSLAKSLGNGADDSHP</sequence>
<gene>
    <name evidence="2" type="ORF">CYME_CMJ029C</name>
</gene>
<keyword evidence="3" id="KW-1185">Reference proteome</keyword>
<reference evidence="2 3" key="1">
    <citation type="journal article" date="2004" name="Nature">
        <title>Genome sequence of the ultrasmall unicellular red alga Cyanidioschyzon merolae 10D.</title>
        <authorList>
            <person name="Matsuzaki M."/>
            <person name="Misumi O."/>
            <person name="Shin-i T."/>
            <person name="Maruyama S."/>
            <person name="Takahara M."/>
            <person name="Miyagishima S."/>
            <person name="Mori T."/>
            <person name="Nishida K."/>
            <person name="Yagisawa F."/>
            <person name="Nishida K."/>
            <person name="Yoshida Y."/>
            <person name="Nishimura Y."/>
            <person name="Nakao S."/>
            <person name="Kobayashi T."/>
            <person name="Momoyama Y."/>
            <person name="Higashiyama T."/>
            <person name="Minoda A."/>
            <person name="Sano M."/>
            <person name="Nomoto H."/>
            <person name="Oishi K."/>
            <person name="Hayashi H."/>
            <person name="Ohta F."/>
            <person name="Nishizaka S."/>
            <person name="Haga S."/>
            <person name="Miura S."/>
            <person name="Morishita T."/>
            <person name="Kabeya Y."/>
            <person name="Terasawa K."/>
            <person name="Suzuki Y."/>
            <person name="Ishii Y."/>
            <person name="Asakawa S."/>
            <person name="Takano H."/>
            <person name="Ohta N."/>
            <person name="Kuroiwa H."/>
            <person name="Tanaka K."/>
            <person name="Shimizu N."/>
            <person name="Sugano S."/>
            <person name="Sato N."/>
            <person name="Nozaki H."/>
            <person name="Ogasawara N."/>
            <person name="Kohara Y."/>
            <person name="Kuroiwa T."/>
        </authorList>
    </citation>
    <scope>NUCLEOTIDE SEQUENCE [LARGE SCALE GENOMIC DNA]</scope>
    <source>
        <strain evidence="2 3">10D</strain>
    </source>
</reference>
<dbReference type="AlphaFoldDB" id="M1V574"/>
<accession>M1V574</accession>
<dbReference type="GeneID" id="16994104"/>
<protein>
    <submittedName>
        <fullName evidence="2">Uncharacterized protein</fullName>
    </submittedName>
</protein>
<dbReference type="Gramene" id="CMJ029CT">
    <property type="protein sequence ID" value="CMJ029CT"/>
    <property type="gene ID" value="CMJ029C"/>
</dbReference>